<evidence type="ECO:0000313" key="1">
    <source>
        <dbReference type="EMBL" id="MDZ5762541.1"/>
    </source>
</evidence>
<sequence length="42" mass="4454">MVQLAKILSRVQPSVTLAISETAKRLKNGGLDIGTVNKGFAK</sequence>
<gene>
    <name evidence="1" type="ORF">Cyrtocomes_00928</name>
</gene>
<evidence type="ECO:0000313" key="2">
    <source>
        <dbReference type="Proteomes" id="UP001293791"/>
    </source>
</evidence>
<accession>A0ABU5L8U1</accession>
<dbReference type="EMBL" id="JARGYT010000060">
    <property type="protein sequence ID" value="MDZ5762541.1"/>
    <property type="molecule type" value="Genomic_DNA"/>
</dbReference>
<name>A0ABU5L8U1_9RICK</name>
<organism evidence="1 2">
    <name type="scientific">Candidatus Cyrtobacter comes</name>
    <dbReference type="NCBI Taxonomy" id="675776"/>
    <lineage>
        <taxon>Bacteria</taxon>
        <taxon>Pseudomonadati</taxon>
        <taxon>Pseudomonadota</taxon>
        <taxon>Alphaproteobacteria</taxon>
        <taxon>Rickettsiales</taxon>
        <taxon>Candidatus Midichloriaceae</taxon>
        <taxon>Candidatus Cyrtobacter</taxon>
    </lineage>
</organism>
<keyword evidence="2" id="KW-1185">Reference proteome</keyword>
<protein>
    <submittedName>
        <fullName evidence="1">Uncharacterized protein</fullName>
    </submittedName>
</protein>
<dbReference type="Proteomes" id="UP001293791">
    <property type="component" value="Unassembled WGS sequence"/>
</dbReference>
<proteinExistence type="predicted"/>
<reference evidence="1 2" key="1">
    <citation type="submission" date="2023-02" db="EMBL/GenBank/DDBJ databases">
        <title>Host association and intracellularity evolved multiple times independently in the Rickettsiales.</title>
        <authorList>
            <person name="Castelli M."/>
            <person name="Nardi T."/>
            <person name="Gammuto L."/>
            <person name="Bellinzona G."/>
            <person name="Sabaneyeva E."/>
            <person name="Potekhin A."/>
            <person name="Serra V."/>
            <person name="Petroni G."/>
            <person name="Sassera D."/>
        </authorList>
    </citation>
    <scope>NUCLEOTIDE SEQUENCE [LARGE SCALE GENOMIC DNA]</scope>
    <source>
        <strain evidence="1 2">BOD18</strain>
    </source>
</reference>
<comment type="caution">
    <text evidence="1">The sequence shown here is derived from an EMBL/GenBank/DDBJ whole genome shotgun (WGS) entry which is preliminary data.</text>
</comment>